<dbReference type="WBParaSite" id="PgR029_g087_t01">
    <property type="protein sequence ID" value="PgR029_g087_t01"/>
    <property type="gene ID" value="PgR029_g087"/>
</dbReference>
<comment type="similarity">
    <text evidence="1 4">Belongs to the methyltransferase superfamily. METL family.</text>
</comment>
<dbReference type="SUPFAM" id="SSF53335">
    <property type="entry name" value="S-adenosyl-L-methionine-dependent methyltransferases"/>
    <property type="match status" value="1"/>
</dbReference>
<dbReference type="GO" id="GO:0032259">
    <property type="term" value="P:methylation"/>
    <property type="evidence" value="ECO:0007669"/>
    <property type="project" value="UniProtKB-KW"/>
</dbReference>
<organism evidence="5 6">
    <name type="scientific">Parascaris univalens</name>
    <name type="common">Nematode worm</name>
    <dbReference type="NCBI Taxonomy" id="6257"/>
    <lineage>
        <taxon>Eukaryota</taxon>
        <taxon>Metazoa</taxon>
        <taxon>Ecdysozoa</taxon>
        <taxon>Nematoda</taxon>
        <taxon>Chromadorea</taxon>
        <taxon>Rhabditida</taxon>
        <taxon>Spirurina</taxon>
        <taxon>Ascaridomorpha</taxon>
        <taxon>Ascaridoidea</taxon>
        <taxon>Ascarididae</taxon>
        <taxon>Parascaris</taxon>
    </lineage>
</organism>
<evidence type="ECO:0000256" key="1">
    <source>
        <dbReference type="ARBA" id="ARBA00009725"/>
    </source>
</evidence>
<dbReference type="Gene3D" id="3.40.50.150">
    <property type="entry name" value="Vaccinia Virus protein VP39"/>
    <property type="match status" value="1"/>
</dbReference>
<dbReference type="GO" id="GO:0008757">
    <property type="term" value="F:S-adenosylmethionine-dependent methyltransferase activity"/>
    <property type="evidence" value="ECO:0007669"/>
    <property type="project" value="UniProtKB-ARBA"/>
</dbReference>
<evidence type="ECO:0000313" key="5">
    <source>
        <dbReference type="Proteomes" id="UP000887569"/>
    </source>
</evidence>
<keyword evidence="3 4" id="KW-0808">Transferase</keyword>
<dbReference type="PANTHER" id="PTHR22809">
    <property type="entry name" value="METHYLTRANSFERASE-RELATED"/>
    <property type="match status" value="1"/>
</dbReference>
<reference evidence="6" key="1">
    <citation type="submission" date="2022-11" db="UniProtKB">
        <authorList>
            <consortium name="WormBaseParasite"/>
        </authorList>
    </citation>
    <scope>IDENTIFICATION</scope>
</reference>
<dbReference type="Proteomes" id="UP000887569">
    <property type="component" value="Unplaced"/>
</dbReference>
<dbReference type="PANTHER" id="PTHR22809:SF5">
    <property type="entry name" value="TRNA N(3)-METHYLCYTIDINE METHYLTRANSFERASE METTL6"/>
    <property type="match status" value="1"/>
</dbReference>
<keyword evidence="5" id="KW-1185">Reference proteome</keyword>
<comment type="function">
    <text evidence="4">S-adenosyl-L-methionine-dependent methyltransferase.</text>
</comment>
<dbReference type="EC" id="2.1.1.-" evidence="4"/>
<dbReference type="GO" id="GO:0008173">
    <property type="term" value="F:RNA methyltransferase activity"/>
    <property type="evidence" value="ECO:0007669"/>
    <property type="project" value="UniProtKB-ARBA"/>
</dbReference>
<name>A0A915B783_PARUN</name>
<dbReference type="Pfam" id="PF13489">
    <property type="entry name" value="Methyltransf_23"/>
    <property type="match status" value="1"/>
</dbReference>
<sequence>MSVEGISSRQHPVLTEKELKKLEDEEPASEFKRTKLELEAQKNWDKFYRRNKDNFFKDRHWSREDFVLLCPHIDLKERLIYLDAGCGVGNMLFPLIECFPWWYFYGFDFSRNAITLLSQRAATMRVPLSVCVADLCDTQHFPPPLLFPVESSDGNVAVLSSPSCCQLLSDIVNPDLAEQIVSDQERSSLSSHDFEHPTSSDIRVAAVDLTTLIFVLSSIHPEKQAIAIRNLTKLVKKGGTVIVRDYGINDYAMLRFGRGAKLAERFYARQDGTRAFYFRLEDLEEIFVGEGYRVERSEYLLRKTVNHEKKLCVDRVFVQAVFIKD</sequence>
<evidence type="ECO:0000256" key="2">
    <source>
        <dbReference type="ARBA" id="ARBA00022603"/>
    </source>
</evidence>
<dbReference type="InterPro" id="IPR026113">
    <property type="entry name" value="METTL2/6/8-like"/>
</dbReference>
<evidence type="ECO:0000313" key="6">
    <source>
        <dbReference type="WBParaSite" id="PgR029_g087_t01"/>
    </source>
</evidence>
<keyword evidence="2 4" id="KW-0489">Methyltransferase</keyword>
<evidence type="ECO:0000256" key="4">
    <source>
        <dbReference type="PIRNR" id="PIRNR037755"/>
    </source>
</evidence>
<dbReference type="PIRSF" id="PIRSF037755">
    <property type="entry name" value="Mettl2_prd"/>
    <property type="match status" value="1"/>
</dbReference>
<evidence type="ECO:0000256" key="3">
    <source>
        <dbReference type="ARBA" id="ARBA00022679"/>
    </source>
</evidence>
<dbReference type="AlphaFoldDB" id="A0A915B783"/>
<dbReference type="InterPro" id="IPR029063">
    <property type="entry name" value="SAM-dependent_MTases_sf"/>
</dbReference>
<accession>A0A915B783</accession>
<proteinExistence type="inferred from homology"/>
<protein>
    <recommendedName>
        <fullName evidence="4">tRNA N(3)-methylcytidine methyltransferase</fullName>
        <ecNumber evidence="4">2.1.1.-</ecNumber>
    </recommendedName>
</protein>